<accession>A0A2U2N612</accession>
<evidence type="ECO:0000256" key="4">
    <source>
        <dbReference type="ARBA" id="ARBA00022679"/>
    </source>
</evidence>
<evidence type="ECO:0000313" key="10">
    <source>
        <dbReference type="EMBL" id="PWG64655.1"/>
    </source>
</evidence>
<dbReference type="InterPro" id="IPR015424">
    <property type="entry name" value="PyrdxlP-dep_Trfase"/>
</dbReference>
<evidence type="ECO:0000313" key="11">
    <source>
        <dbReference type="Proteomes" id="UP000245474"/>
    </source>
</evidence>
<evidence type="ECO:0000256" key="6">
    <source>
        <dbReference type="ARBA" id="ARBA00050776"/>
    </source>
</evidence>
<evidence type="ECO:0000256" key="1">
    <source>
        <dbReference type="ARBA" id="ARBA00001933"/>
    </source>
</evidence>
<dbReference type="PROSITE" id="PS00595">
    <property type="entry name" value="AA_TRANSFER_CLASS_5"/>
    <property type="match status" value="1"/>
</dbReference>
<dbReference type="InterPro" id="IPR016454">
    <property type="entry name" value="Cysteine_dSase"/>
</dbReference>
<sequence length="418" mass="45566">MSTRPVDVTTAGGALEVARLREDFPVLARPMNGQRLAFLDSAASAQKPQAVIDAERRCYEEYYANIHRGVYALSQRSTQAYEGVRKTVQRFLNAPDEREVVFTRGTTEGINLVAQSFARPRLQPGDEVLITGMEHHSNIVPWQLVTEATGAKLVVVPVTDRGEVDLDEYRRLLGPRTKMVAVVHVSNTLGTINPVTDMTRLAHEAGVPVLVDGAQSAPHIPVDVQAMGCDFYAFSGHKTYGPSGAGVLWGRFEHLSAMPPYQGGGDMIRTVRFEGTEYAAPPQRFEAGTPNIAGTIALGVGLEYIESVGRERIAAHEQELLAYADERLAEIEGLRVIGTAPEKAGVISFVLKGAHPHDIGTILDMEGVAIRAGHHCTQPLMERYGVAATARASFGLYNDRDDVDALVRALHRVKEFFG</sequence>
<dbReference type="PIRSF" id="PIRSF005572">
    <property type="entry name" value="NifS"/>
    <property type="match status" value="1"/>
</dbReference>
<feature type="domain" description="Aminotransferase class V" evidence="9">
    <location>
        <begin position="38"/>
        <end position="406"/>
    </location>
</feature>
<comment type="catalytic activity">
    <reaction evidence="6 8">
        <text>(sulfur carrier)-H + L-cysteine = (sulfur carrier)-SH + L-alanine</text>
        <dbReference type="Rhea" id="RHEA:43892"/>
        <dbReference type="Rhea" id="RHEA-COMP:14737"/>
        <dbReference type="Rhea" id="RHEA-COMP:14739"/>
        <dbReference type="ChEBI" id="CHEBI:29917"/>
        <dbReference type="ChEBI" id="CHEBI:35235"/>
        <dbReference type="ChEBI" id="CHEBI:57972"/>
        <dbReference type="ChEBI" id="CHEBI:64428"/>
        <dbReference type="EC" id="2.8.1.7"/>
    </reaction>
</comment>
<organism evidence="10 11">
    <name type="scientific">Sediminicurvatus halobius</name>
    <dbReference type="NCBI Taxonomy" id="2182432"/>
    <lineage>
        <taxon>Bacteria</taxon>
        <taxon>Pseudomonadati</taxon>
        <taxon>Pseudomonadota</taxon>
        <taxon>Gammaproteobacteria</taxon>
        <taxon>Chromatiales</taxon>
        <taxon>Ectothiorhodospiraceae</taxon>
        <taxon>Sediminicurvatus</taxon>
    </lineage>
</organism>
<proteinExistence type="inferred from homology"/>
<evidence type="ECO:0000256" key="3">
    <source>
        <dbReference type="ARBA" id="ARBA00010447"/>
    </source>
</evidence>
<dbReference type="GO" id="GO:0030170">
    <property type="term" value="F:pyridoxal phosphate binding"/>
    <property type="evidence" value="ECO:0007669"/>
    <property type="project" value="UniProtKB-UniRule"/>
</dbReference>
<dbReference type="InterPro" id="IPR020578">
    <property type="entry name" value="Aminotrans_V_PyrdxlP_BS"/>
</dbReference>
<comment type="function">
    <text evidence="2 8">Catalyzes the removal of elemental sulfur and selenium atoms from L-cysteine, L-cystine, L-selenocysteine, and L-selenocystine to produce L-alanine.</text>
</comment>
<dbReference type="InterPro" id="IPR015421">
    <property type="entry name" value="PyrdxlP-dep_Trfase_major"/>
</dbReference>
<dbReference type="Gene3D" id="3.40.640.10">
    <property type="entry name" value="Type I PLP-dependent aspartate aminotransferase-like (Major domain)"/>
    <property type="match status" value="1"/>
</dbReference>
<dbReference type="Pfam" id="PF00266">
    <property type="entry name" value="Aminotran_5"/>
    <property type="match status" value="1"/>
</dbReference>
<dbReference type="InterPro" id="IPR010970">
    <property type="entry name" value="Cys_dSase_SufS"/>
</dbReference>
<evidence type="ECO:0000256" key="7">
    <source>
        <dbReference type="RuleBase" id="RU004504"/>
    </source>
</evidence>
<dbReference type="NCBIfam" id="TIGR01979">
    <property type="entry name" value="sufS"/>
    <property type="match status" value="1"/>
</dbReference>
<dbReference type="RefSeq" id="WP_109676820.1">
    <property type="nucleotide sequence ID" value="NZ_CP086615.1"/>
</dbReference>
<evidence type="ECO:0000256" key="2">
    <source>
        <dbReference type="ARBA" id="ARBA00002824"/>
    </source>
</evidence>
<dbReference type="EMBL" id="QFFI01000005">
    <property type="protein sequence ID" value="PWG64655.1"/>
    <property type="molecule type" value="Genomic_DNA"/>
</dbReference>
<dbReference type="Gene3D" id="3.90.1150.10">
    <property type="entry name" value="Aspartate Aminotransferase, domain 1"/>
    <property type="match status" value="1"/>
</dbReference>
<dbReference type="CDD" id="cd06453">
    <property type="entry name" value="SufS_like"/>
    <property type="match status" value="1"/>
</dbReference>
<keyword evidence="11" id="KW-1185">Reference proteome</keyword>
<name>A0A2U2N612_9GAMM</name>
<protein>
    <recommendedName>
        <fullName evidence="8">Cysteine desulfurase</fullName>
        <ecNumber evidence="8">2.8.1.7</ecNumber>
    </recommendedName>
</protein>
<dbReference type="InterPro" id="IPR000192">
    <property type="entry name" value="Aminotrans_V_dom"/>
</dbReference>
<comment type="similarity">
    <text evidence="3 8">Belongs to the class-V pyridoxal-phosphate-dependent aminotransferase family. Csd subfamily.</text>
</comment>
<dbReference type="GO" id="GO:0006534">
    <property type="term" value="P:cysteine metabolic process"/>
    <property type="evidence" value="ECO:0007669"/>
    <property type="project" value="UniProtKB-UniRule"/>
</dbReference>
<keyword evidence="4 8" id="KW-0808">Transferase</keyword>
<dbReference type="PANTHER" id="PTHR43586:SF8">
    <property type="entry name" value="CYSTEINE DESULFURASE 1, CHLOROPLASTIC"/>
    <property type="match status" value="1"/>
</dbReference>
<comment type="caution">
    <text evidence="10">The sequence shown here is derived from an EMBL/GenBank/DDBJ whole genome shotgun (WGS) entry which is preliminary data.</text>
</comment>
<evidence type="ECO:0000259" key="9">
    <source>
        <dbReference type="Pfam" id="PF00266"/>
    </source>
</evidence>
<gene>
    <name evidence="10" type="ORF">DEM34_04830</name>
</gene>
<dbReference type="PANTHER" id="PTHR43586">
    <property type="entry name" value="CYSTEINE DESULFURASE"/>
    <property type="match status" value="1"/>
</dbReference>
<comment type="cofactor">
    <cofactor evidence="1 7">
        <name>pyridoxal 5'-phosphate</name>
        <dbReference type="ChEBI" id="CHEBI:597326"/>
    </cofactor>
</comment>
<evidence type="ECO:0000256" key="5">
    <source>
        <dbReference type="ARBA" id="ARBA00022898"/>
    </source>
</evidence>
<dbReference type="EC" id="2.8.1.7" evidence="8"/>
<dbReference type="SUPFAM" id="SSF53383">
    <property type="entry name" value="PLP-dependent transferases"/>
    <property type="match status" value="1"/>
</dbReference>
<dbReference type="InterPro" id="IPR015422">
    <property type="entry name" value="PyrdxlP-dep_Trfase_small"/>
</dbReference>
<dbReference type="AlphaFoldDB" id="A0A2U2N612"/>
<evidence type="ECO:0000256" key="8">
    <source>
        <dbReference type="RuleBase" id="RU004506"/>
    </source>
</evidence>
<reference evidence="10 11" key="1">
    <citation type="submission" date="2018-05" db="EMBL/GenBank/DDBJ databases">
        <title>Spiribacter halobius sp. nov., a moderately halophilic bacterium isolated from marine solar saltern.</title>
        <authorList>
            <person name="Zheng W.-S."/>
            <person name="Lu D.-C."/>
            <person name="Du Z.-J."/>
        </authorList>
    </citation>
    <scope>NUCLEOTIDE SEQUENCE [LARGE SCALE GENOMIC DNA]</scope>
    <source>
        <strain evidence="10 11">E85</strain>
    </source>
</reference>
<keyword evidence="5 8" id="KW-0663">Pyridoxal phosphate</keyword>
<dbReference type="Proteomes" id="UP000245474">
    <property type="component" value="Unassembled WGS sequence"/>
</dbReference>
<dbReference type="OrthoDB" id="9808002at2"/>
<dbReference type="GO" id="GO:0031071">
    <property type="term" value="F:cysteine desulfurase activity"/>
    <property type="evidence" value="ECO:0007669"/>
    <property type="project" value="UniProtKB-UniRule"/>
</dbReference>